<dbReference type="PANTHER" id="PTHR47506">
    <property type="entry name" value="TRANSCRIPTIONAL REGULATORY PROTEIN"/>
    <property type="match status" value="1"/>
</dbReference>
<gene>
    <name evidence="6" type="ORF">BCF44_13441</name>
</gene>
<dbReference type="InterPro" id="IPR054156">
    <property type="entry name" value="YxaF_TetR_C"/>
</dbReference>
<dbReference type="Pfam" id="PF21993">
    <property type="entry name" value="TetR_C_13_2"/>
    <property type="match status" value="1"/>
</dbReference>
<keyword evidence="7" id="KW-1185">Reference proteome</keyword>
<evidence type="ECO:0000259" key="5">
    <source>
        <dbReference type="PROSITE" id="PS50977"/>
    </source>
</evidence>
<feature type="domain" description="HTH tetR-type" evidence="5">
    <location>
        <begin position="6"/>
        <end position="66"/>
    </location>
</feature>
<dbReference type="SUPFAM" id="SSF48498">
    <property type="entry name" value="Tetracyclin repressor-like, C-terminal domain"/>
    <property type="match status" value="1"/>
</dbReference>
<dbReference type="Proteomes" id="UP000256269">
    <property type="component" value="Unassembled WGS sequence"/>
</dbReference>
<evidence type="ECO:0000256" key="3">
    <source>
        <dbReference type="ARBA" id="ARBA00023163"/>
    </source>
</evidence>
<evidence type="ECO:0000256" key="4">
    <source>
        <dbReference type="PROSITE-ProRule" id="PRU00335"/>
    </source>
</evidence>
<keyword evidence="1" id="KW-0805">Transcription regulation</keyword>
<evidence type="ECO:0000256" key="1">
    <source>
        <dbReference type="ARBA" id="ARBA00023015"/>
    </source>
</evidence>
<organism evidence="6 7">
    <name type="scientific">Kutzneria buriramensis</name>
    <dbReference type="NCBI Taxonomy" id="1045776"/>
    <lineage>
        <taxon>Bacteria</taxon>
        <taxon>Bacillati</taxon>
        <taxon>Actinomycetota</taxon>
        <taxon>Actinomycetes</taxon>
        <taxon>Pseudonocardiales</taxon>
        <taxon>Pseudonocardiaceae</taxon>
        <taxon>Kutzneria</taxon>
    </lineage>
</organism>
<protein>
    <submittedName>
        <fullName evidence="6">AcrR family transcriptional regulator</fullName>
    </submittedName>
</protein>
<dbReference type="EMBL" id="QUNO01000034">
    <property type="protein sequence ID" value="REH26186.1"/>
    <property type="molecule type" value="Genomic_DNA"/>
</dbReference>
<feature type="DNA-binding region" description="H-T-H motif" evidence="4">
    <location>
        <begin position="29"/>
        <end position="48"/>
    </location>
</feature>
<comment type="caution">
    <text evidence="6">The sequence shown here is derived from an EMBL/GenBank/DDBJ whole genome shotgun (WGS) entry which is preliminary data.</text>
</comment>
<accession>A0A3E0GT13</accession>
<evidence type="ECO:0000313" key="7">
    <source>
        <dbReference type="Proteomes" id="UP000256269"/>
    </source>
</evidence>
<dbReference type="InterPro" id="IPR036271">
    <property type="entry name" value="Tet_transcr_reg_TetR-rel_C_sf"/>
</dbReference>
<evidence type="ECO:0000256" key="2">
    <source>
        <dbReference type="ARBA" id="ARBA00023125"/>
    </source>
</evidence>
<reference evidence="6 7" key="1">
    <citation type="submission" date="2018-08" db="EMBL/GenBank/DDBJ databases">
        <title>Genomic Encyclopedia of Archaeal and Bacterial Type Strains, Phase II (KMG-II): from individual species to whole genera.</title>
        <authorList>
            <person name="Goeker M."/>
        </authorList>
    </citation>
    <scope>NUCLEOTIDE SEQUENCE [LARGE SCALE GENOMIC DNA]</scope>
    <source>
        <strain evidence="6 7">DSM 45791</strain>
    </source>
</reference>
<dbReference type="Gene3D" id="1.10.357.10">
    <property type="entry name" value="Tetracycline Repressor, domain 2"/>
    <property type="match status" value="1"/>
</dbReference>
<dbReference type="InterPro" id="IPR009057">
    <property type="entry name" value="Homeodomain-like_sf"/>
</dbReference>
<dbReference type="PANTHER" id="PTHR47506:SF3">
    <property type="entry name" value="HTH-TYPE TRANSCRIPTIONAL REGULATOR LMRA"/>
    <property type="match status" value="1"/>
</dbReference>
<dbReference type="GO" id="GO:0003677">
    <property type="term" value="F:DNA binding"/>
    <property type="evidence" value="ECO:0007669"/>
    <property type="project" value="UniProtKB-UniRule"/>
</dbReference>
<dbReference type="RefSeq" id="WP_246016306.1">
    <property type="nucleotide sequence ID" value="NZ_CP144375.1"/>
</dbReference>
<proteinExistence type="predicted"/>
<dbReference type="SUPFAM" id="SSF46689">
    <property type="entry name" value="Homeodomain-like"/>
    <property type="match status" value="1"/>
</dbReference>
<dbReference type="AlphaFoldDB" id="A0A3E0GT13"/>
<evidence type="ECO:0000313" key="6">
    <source>
        <dbReference type="EMBL" id="REH26186.1"/>
    </source>
</evidence>
<dbReference type="Pfam" id="PF00440">
    <property type="entry name" value="TetR_N"/>
    <property type="match status" value="1"/>
</dbReference>
<sequence>MSPRRSDSRERMVRSTTELLRAYGVGATSLDRVLAHSGAPRGSLYHHFPGGRTQLLEEAVALAGDVLDRMLAKAAAGDPVDALFGLWRDQLLASEFRAGCPVAAVVVDADDDTPQLARAAAEIFRRWQDVMAELLVGRGLPEARARRLASFTVSAVEGALILCRAERSTAPLDDAAAEVRELVEHALRQGT</sequence>
<dbReference type="InterPro" id="IPR001647">
    <property type="entry name" value="HTH_TetR"/>
</dbReference>
<keyword evidence="2 4" id="KW-0238">DNA-binding</keyword>
<keyword evidence="3" id="KW-0804">Transcription</keyword>
<name>A0A3E0GT13_9PSEU</name>
<dbReference type="PROSITE" id="PS50977">
    <property type="entry name" value="HTH_TETR_2"/>
    <property type="match status" value="1"/>
</dbReference>